<feature type="region of interest" description="Disordered" evidence="1">
    <location>
        <begin position="16"/>
        <end position="36"/>
    </location>
</feature>
<dbReference type="Proteomes" id="UP000824120">
    <property type="component" value="Chromosome 1"/>
</dbReference>
<sequence length="99" mass="11252">MDMVSPNVLVCQALKEKVKPKQKGNGTDQKADRRVDRRSRLIAPNGHSQHIFGDYKYMFESLELIANATLPSCFWLARERGFKTKITDLMVVGIGLSWV</sequence>
<evidence type="ECO:0000313" key="2">
    <source>
        <dbReference type="EMBL" id="KAG5631966.1"/>
    </source>
</evidence>
<evidence type="ECO:0000256" key="1">
    <source>
        <dbReference type="SAM" id="MobiDB-lite"/>
    </source>
</evidence>
<proteinExistence type="predicted"/>
<dbReference type="EMBL" id="JACXVP010000001">
    <property type="protein sequence ID" value="KAG5631966.1"/>
    <property type="molecule type" value="Genomic_DNA"/>
</dbReference>
<accession>A0A9J6B5F1</accession>
<comment type="caution">
    <text evidence="2">The sequence shown here is derived from an EMBL/GenBank/DDBJ whole genome shotgun (WGS) entry which is preliminary data.</text>
</comment>
<gene>
    <name evidence="2" type="ORF">H5410_003683</name>
</gene>
<reference evidence="2 3" key="1">
    <citation type="submission" date="2020-09" db="EMBL/GenBank/DDBJ databases">
        <title>De no assembly of potato wild relative species, Solanum commersonii.</title>
        <authorList>
            <person name="Cho K."/>
        </authorList>
    </citation>
    <scope>NUCLEOTIDE SEQUENCE [LARGE SCALE GENOMIC DNA]</scope>
    <source>
        <strain evidence="2">LZ3.2</strain>
        <tissue evidence="2">Leaf</tissue>
    </source>
</reference>
<name>A0A9J6B5F1_SOLCO</name>
<keyword evidence="3" id="KW-1185">Reference proteome</keyword>
<protein>
    <submittedName>
        <fullName evidence="2">Uncharacterized protein</fullName>
    </submittedName>
</protein>
<evidence type="ECO:0000313" key="3">
    <source>
        <dbReference type="Proteomes" id="UP000824120"/>
    </source>
</evidence>
<organism evidence="2 3">
    <name type="scientific">Solanum commersonii</name>
    <name type="common">Commerson's wild potato</name>
    <name type="synonym">Commerson's nightshade</name>
    <dbReference type="NCBI Taxonomy" id="4109"/>
    <lineage>
        <taxon>Eukaryota</taxon>
        <taxon>Viridiplantae</taxon>
        <taxon>Streptophyta</taxon>
        <taxon>Embryophyta</taxon>
        <taxon>Tracheophyta</taxon>
        <taxon>Spermatophyta</taxon>
        <taxon>Magnoliopsida</taxon>
        <taxon>eudicotyledons</taxon>
        <taxon>Gunneridae</taxon>
        <taxon>Pentapetalae</taxon>
        <taxon>asterids</taxon>
        <taxon>lamiids</taxon>
        <taxon>Solanales</taxon>
        <taxon>Solanaceae</taxon>
        <taxon>Solanoideae</taxon>
        <taxon>Solaneae</taxon>
        <taxon>Solanum</taxon>
    </lineage>
</organism>
<dbReference type="AlphaFoldDB" id="A0A9J6B5F1"/>